<evidence type="ECO:0000313" key="2">
    <source>
        <dbReference type="EMBL" id="WVZ07056.1"/>
    </source>
</evidence>
<keyword evidence="3" id="KW-1185">Reference proteome</keyword>
<dbReference type="AlphaFoldDB" id="A0AAQ3NDK9"/>
<organism evidence="2 3">
    <name type="scientific">Vigna mungo</name>
    <name type="common">Black gram</name>
    <name type="synonym">Phaseolus mungo</name>
    <dbReference type="NCBI Taxonomy" id="3915"/>
    <lineage>
        <taxon>Eukaryota</taxon>
        <taxon>Viridiplantae</taxon>
        <taxon>Streptophyta</taxon>
        <taxon>Embryophyta</taxon>
        <taxon>Tracheophyta</taxon>
        <taxon>Spermatophyta</taxon>
        <taxon>Magnoliopsida</taxon>
        <taxon>eudicotyledons</taxon>
        <taxon>Gunneridae</taxon>
        <taxon>Pentapetalae</taxon>
        <taxon>rosids</taxon>
        <taxon>fabids</taxon>
        <taxon>Fabales</taxon>
        <taxon>Fabaceae</taxon>
        <taxon>Papilionoideae</taxon>
        <taxon>50 kb inversion clade</taxon>
        <taxon>NPAAA clade</taxon>
        <taxon>indigoferoid/millettioid clade</taxon>
        <taxon>Phaseoleae</taxon>
        <taxon>Vigna</taxon>
    </lineage>
</organism>
<dbReference type="EMBL" id="CP144695">
    <property type="protein sequence ID" value="WVZ07056.1"/>
    <property type="molecule type" value="Genomic_DNA"/>
</dbReference>
<dbReference type="Proteomes" id="UP001374535">
    <property type="component" value="Chromosome 6"/>
</dbReference>
<accession>A0AAQ3NDK9</accession>
<feature type="region of interest" description="Disordered" evidence="1">
    <location>
        <begin position="22"/>
        <end position="44"/>
    </location>
</feature>
<evidence type="ECO:0000256" key="1">
    <source>
        <dbReference type="SAM" id="MobiDB-lite"/>
    </source>
</evidence>
<evidence type="ECO:0000313" key="3">
    <source>
        <dbReference type="Proteomes" id="UP001374535"/>
    </source>
</evidence>
<protein>
    <submittedName>
        <fullName evidence="2">Uncharacterized protein</fullName>
    </submittedName>
</protein>
<reference evidence="2 3" key="1">
    <citation type="journal article" date="2023" name="Life. Sci Alliance">
        <title>Evolutionary insights into 3D genome organization and epigenetic landscape of Vigna mungo.</title>
        <authorList>
            <person name="Junaid A."/>
            <person name="Singh B."/>
            <person name="Bhatia S."/>
        </authorList>
    </citation>
    <scope>NUCLEOTIDE SEQUENCE [LARGE SCALE GENOMIC DNA]</scope>
    <source>
        <strain evidence="2">Urdbean</strain>
    </source>
</reference>
<proteinExistence type="predicted"/>
<sequence>MKRVRKITFTLQAAKSHNHLPLPLQSKWPQRKAPLPHHRRDPSRQHPWQCYIVDSSLFTKIILPGKGIIRYVNGKGPAALEIPEAPVGRARSLNQCRSFHWNLTTKRCKQYTRIVHHRRRGFPSATSTLTKPWPPRRPPHLKQESFPTNALFLVSSSILIPSFT</sequence>
<name>A0AAQ3NDK9_VIGMU</name>
<gene>
    <name evidence="2" type="ORF">V8G54_020402</name>
</gene>